<feature type="region of interest" description="Disordered" evidence="1">
    <location>
        <begin position="242"/>
        <end position="288"/>
    </location>
</feature>
<dbReference type="Proteomes" id="UP000054007">
    <property type="component" value="Unassembled WGS sequence"/>
</dbReference>
<feature type="compositionally biased region" description="Basic and acidic residues" evidence="1">
    <location>
        <begin position="242"/>
        <end position="251"/>
    </location>
</feature>
<feature type="compositionally biased region" description="Basic and acidic residues" evidence="1">
    <location>
        <begin position="257"/>
        <end position="279"/>
    </location>
</feature>
<feature type="compositionally biased region" description="Basic and acidic residues" evidence="1">
    <location>
        <begin position="7"/>
        <end position="20"/>
    </location>
</feature>
<accession>A0A0D7BIS8</accession>
<gene>
    <name evidence="2" type="ORF">CYLTODRAFT_408819</name>
</gene>
<name>A0A0D7BIS8_9AGAR</name>
<reference evidence="2 3" key="1">
    <citation type="journal article" date="2015" name="Fungal Genet. Biol.">
        <title>Evolution of novel wood decay mechanisms in Agaricales revealed by the genome sequences of Fistulina hepatica and Cylindrobasidium torrendii.</title>
        <authorList>
            <person name="Floudas D."/>
            <person name="Held B.W."/>
            <person name="Riley R."/>
            <person name="Nagy L.G."/>
            <person name="Koehler G."/>
            <person name="Ransdell A.S."/>
            <person name="Younus H."/>
            <person name="Chow J."/>
            <person name="Chiniquy J."/>
            <person name="Lipzen A."/>
            <person name="Tritt A."/>
            <person name="Sun H."/>
            <person name="Haridas S."/>
            <person name="LaButti K."/>
            <person name="Ohm R.A."/>
            <person name="Kues U."/>
            <person name="Blanchette R.A."/>
            <person name="Grigoriev I.V."/>
            <person name="Minto R.E."/>
            <person name="Hibbett D.S."/>
        </authorList>
    </citation>
    <scope>NUCLEOTIDE SEQUENCE [LARGE SCALE GENOMIC DNA]</scope>
    <source>
        <strain evidence="2 3">FP15055 ss-10</strain>
    </source>
</reference>
<evidence type="ECO:0000313" key="2">
    <source>
        <dbReference type="EMBL" id="KIY70463.1"/>
    </source>
</evidence>
<organism evidence="2 3">
    <name type="scientific">Cylindrobasidium torrendii FP15055 ss-10</name>
    <dbReference type="NCBI Taxonomy" id="1314674"/>
    <lineage>
        <taxon>Eukaryota</taxon>
        <taxon>Fungi</taxon>
        <taxon>Dikarya</taxon>
        <taxon>Basidiomycota</taxon>
        <taxon>Agaricomycotina</taxon>
        <taxon>Agaricomycetes</taxon>
        <taxon>Agaricomycetidae</taxon>
        <taxon>Agaricales</taxon>
        <taxon>Marasmiineae</taxon>
        <taxon>Physalacriaceae</taxon>
        <taxon>Cylindrobasidium</taxon>
    </lineage>
</organism>
<evidence type="ECO:0000313" key="3">
    <source>
        <dbReference type="Proteomes" id="UP000054007"/>
    </source>
</evidence>
<feature type="region of interest" description="Disordered" evidence="1">
    <location>
        <begin position="1"/>
        <end position="31"/>
    </location>
</feature>
<proteinExistence type="predicted"/>
<sequence>MSLEDGLSPKRLRDVKRQLLEDESENLSANKSREPAKLFDFTHPDSEHLATQNPDLVIASAFLILLDSYHNSEPYRPVIVTISSPTGSVGGMMRLWAGSGSMDSMDYRPLLEAYGAADDLLTTNFGTNAFRAAYCGILAMGIWPSELLSDAAAEEEQDFLDYVTDYYAGRYGLTALAKYDPRGLTQAVKEVESQYGRHHGFVIVPLTVWNLMKEIFEGSRNEIKYKERKEVSRAKFEKWKNSPERFKRPSDTPRAQHLVERDNARELAWRPKKVPEKRPGSPLKRQLT</sequence>
<dbReference type="EMBL" id="KN880467">
    <property type="protein sequence ID" value="KIY70463.1"/>
    <property type="molecule type" value="Genomic_DNA"/>
</dbReference>
<keyword evidence="3" id="KW-1185">Reference proteome</keyword>
<evidence type="ECO:0000256" key="1">
    <source>
        <dbReference type="SAM" id="MobiDB-lite"/>
    </source>
</evidence>
<dbReference type="AlphaFoldDB" id="A0A0D7BIS8"/>
<protein>
    <submittedName>
        <fullName evidence="2">Uncharacterized protein</fullName>
    </submittedName>
</protein>